<dbReference type="PATRIC" id="fig|1398.25.peg.3459"/>
<dbReference type="Gene3D" id="6.10.170.10">
    <property type="match status" value="1"/>
</dbReference>
<evidence type="ECO:0000313" key="3">
    <source>
        <dbReference type="EMBL" id="KYC67591.1"/>
    </source>
</evidence>
<dbReference type="GO" id="GO:0016787">
    <property type="term" value="F:hydrolase activity"/>
    <property type="evidence" value="ECO:0007669"/>
    <property type="project" value="UniProtKB-KW"/>
</dbReference>
<dbReference type="InterPro" id="IPR036514">
    <property type="entry name" value="SGNH_hydro_sf"/>
</dbReference>
<dbReference type="RefSeq" id="WP_061575100.1">
    <property type="nucleotide sequence ID" value="NZ_LQYI01000068.1"/>
</dbReference>
<evidence type="ECO:0000313" key="4">
    <source>
        <dbReference type="Proteomes" id="UP000075304"/>
    </source>
</evidence>
<accession>A0A150KD82</accession>
<sequence length="282" mass="32116">MMKSFLMIGQSNMAGRGFIQDVPPIYNEKIKMLRNGRWQMMTEPINYDRPVSGISLAGSFADAWCHENPEETIGLIPCAEGGSTLDEWHVDQALFRHAITEAKFAMENSELTGILWHQGEGDSMNGKYKVYYQKLLSIMKAFREELNAPNIPIIIGGLGDFLGKEGFGKNCTEYNFINQELQKFAFEQDNCYFVTAEGLTSNPDGIHIDAISQRKFGLRYFAAFSNRQHILNPLNNENEWTKLHNERPHTQTEKIYMASLELALGKISYSQFETHLKQISKG</sequence>
<organism evidence="3 4">
    <name type="scientific">Heyndrickxia coagulans</name>
    <name type="common">Weizmannia coagulans</name>
    <dbReference type="NCBI Taxonomy" id="1398"/>
    <lineage>
        <taxon>Bacteria</taxon>
        <taxon>Bacillati</taxon>
        <taxon>Bacillota</taxon>
        <taxon>Bacilli</taxon>
        <taxon>Bacillales</taxon>
        <taxon>Bacillaceae</taxon>
        <taxon>Heyndrickxia</taxon>
    </lineage>
</organism>
<dbReference type="PANTHER" id="PTHR31988:SF19">
    <property type="entry name" value="9-O-ACETYL-N-ACETYLNEURAMINIC ACID DEACETYLASE-RELATED"/>
    <property type="match status" value="1"/>
</dbReference>
<name>A0A150KD82_HEYCO</name>
<proteinExistence type="predicted"/>
<dbReference type="Gene3D" id="3.40.50.1110">
    <property type="entry name" value="SGNH hydrolase"/>
    <property type="match status" value="1"/>
</dbReference>
<dbReference type="AlphaFoldDB" id="A0A150KD82"/>
<comment type="caution">
    <text evidence="3">The sequence shown here is derived from an EMBL/GenBank/DDBJ whole genome shotgun (WGS) entry which is preliminary data.</text>
</comment>
<protein>
    <recommendedName>
        <fullName evidence="2">Sialate O-acetylesterase domain-containing protein</fullName>
    </recommendedName>
</protein>
<dbReference type="EMBL" id="LQYI01000068">
    <property type="protein sequence ID" value="KYC67591.1"/>
    <property type="molecule type" value="Genomic_DNA"/>
</dbReference>
<dbReference type="Proteomes" id="UP000075304">
    <property type="component" value="Unassembled WGS sequence"/>
</dbReference>
<reference evidence="3 4" key="1">
    <citation type="submission" date="2016-01" db="EMBL/GenBank/DDBJ databases">
        <title>Genome Sequences of Twelve Sporeforming Bacillus Species Isolated from Foods.</title>
        <authorList>
            <person name="Berendsen E.M."/>
            <person name="Wells-Bennik M.H."/>
            <person name="Krawcyk A.O."/>
            <person name="De Jong A."/>
            <person name="Holsappel S."/>
            <person name="Eijlander R.T."/>
            <person name="Kuipers O.P."/>
        </authorList>
    </citation>
    <scope>NUCLEOTIDE SEQUENCE [LARGE SCALE GENOMIC DNA]</scope>
    <source>
        <strain evidence="3 4">B4099</strain>
    </source>
</reference>
<keyword evidence="1" id="KW-0378">Hydrolase</keyword>
<dbReference type="InterPro" id="IPR005181">
    <property type="entry name" value="SASA"/>
</dbReference>
<dbReference type="Pfam" id="PF03629">
    <property type="entry name" value="SASA"/>
    <property type="match status" value="1"/>
</dbReference>
<evidence type="ECO:0000256" key="1">
    <source>
        <dbReference type="ARBA" id="ARBA00022801"/>
    </source>
</evidence>
<dbReference type="InterPro" id="IPR052940">
    <property type="entry name" value="Carb_Esterase_6"/>
</dbReference>
<evidence type="ECO:0000259" key="2">
    <source>
        <dbReference type="Pfam" id="PF03629"/>
    </source>
</evidence>
<dbReference type="SUPFAM" id="SSF52266">
    <property type="entry name" value="SGNH hydrolase"/>
    <property type="match status" value="1"/>
</dbReference>
<gene>
    <name evidence="3" type="ORF">B4099_2080</name>
</gene>
<feature type="domain" description="Sialate O-acetylesterase" evidence="2">
    <location>
        <begin position="4"/>
        <end position="224"/>
    </location>
</feature>
<dbReference type="PANTHER" id="PTHR31988">
    <property type="entry name" value="ESTERASE, PUTATIVE (DUF303)-RELATED"/>
    <property type="match status" value="1"/>
</dbReference>